<keyword evidence="7" id="KW-1185">Reference proteome</keyword>
<comment type="function">
    <text evidence="4 5">Removes the 2'-phosphate from RNA via an intermediate in which the phosphate is ADP-ribosylated by NAD followed by a presumed transesterification to release the RNA and generate ADP-ribose 1''-2''-cyclic phosphate (APPR&gt;P). May function as an ADP-ribosylase.</text>
</comment>
<dbReference type="HAMAP" id="MF_00299">
    <property type="entry name" value="KptA"/>
    <property type="match status" value="1"/>
</dbReference>
<organism evidence="6 7">
    <name type="scientific">Agrilactobacillus composti DSM 18527 = JCM 14202</name>
    <dbReference type="NCBI Taxonomy" id="1423734"/>
    <lineage>
        <taxon>Bacteria</taxon>
        <taxon>Bacillati</taxon>
        <taxon>Bacillota</taxon>
        <taxon>Bacilli</taxon>
        <taxon>Lactobacillales</taxon>
        <taxon>Lactobacillaceae</taxon>
        <taxon>Agrilactobacillus</taxon>
    </lineage>
</organism>
<accession>X0QS26</accession>
<dbReference type="eggNOG" id="COG1859">
    <property type="taxonomic scope" value="Bacteria"/>
</dbReference>
<gene>
    <name evidence="5" type="primary">kptA</name>
    <name evidence="6" type="ORF">FC83_GL003060</name>
</gene>
<dbReference type="InterPro" id="IPR042080">
    <property type="entry name" value="RNA_2'-PTrans_N"/>
</dbReference>
<protein>
    <recommendedName>
        <fullName evidence="5">Probable RNA 2'-phosphotransferase</fullName>
        <ecNumber evidence="5">2.7.1.-</ecNumber>
    </recommendedName>
</protein>
<evidence type="ECO:0000256" key="1">
    <source>
        <dbReference type="ARBA" id="ARBA00009836"/>
    </source>
</evidence>
<evidence type="ECO:0000256" key="3">
    <source>
        <dbReference type="ARBA" id="ARBA00023027"/>
    </source>
</evidence>
<dbReference type="PANTHER" id="PTHR12684:SF2">
    <property type="entry name" value="TRNA 2'-PHOSPHOTRANSFERASE 1"/>
    <property type="match status" value="1"/>
</dbReference>
<evidence type="ECO:0000256" key="4">
    <source>
        <dbReference type="ARBA" id="ARBA00025212"/>
    </source>
</evidence>
<dbReference type="GO" id="GO:0003950">
    <property type="term" value="F:NAD+ poly-ADP-ribosyltransferase activity"/>
    <property type="evidence" value="ECO:0007669"/>
    <property type="project" value="InterPro"/>
</dbReference>
<dbReference type="PANTHER" id="PTHR12684">
    <property type="entry name" value="PUTATIVE PHOSPHOTRANSFERASE"/>
    <property type="match status" value="1"/>
</dbReference>
<keyword evidence="3 5" id="KW-0520">NAD</keyword>
<sequence length="188" mass="20970">MAKQLIKISKRLSLALRHHLERLGLQLDAYGRVALDQLLAHYNAHYQQPIDEAIIRQIMAQSDKQRFAIEHGQIRALYGHSVPVQLLQAPAVPPAVLYHGTSHAAAIMIASEGLRKMDRDFVHLSATVPMAISVGQRREAHPVIYQVAAKQAAAAGLLFYPTESHIWLVDHVPAQYLTVWSKNTQTGH</sequence>
<dbReference type="GO" id="GO:0000215">
    <property type="term" value="F:tRNA 2'-phosphotransferase activity"/>
    <property type="evidence" value="ECO:0007669"/>
    <property type="project" value="TreeGrafter"/>
</dbReference>
<dbReference type="EC" id="2.7.1.-" evidence="5"/>
<reference evidence="6 7" key="1">
    <citation type="journal article" date="2015" name="Genome Announc.">
        <title>Expanding the biotechnology potential of lactobacilli through comparative genomics of 213 strains and associated genera.</title>
        <authorList>
            <person name="Sun Z."/>
            <person name="Harris H.M."/>
            <person name="McCann A."/>
            <person name="Guo C."/>
            <person name="Argimon S."/>
            <person name="Zhang W."/>
            <person name="Yang X."/>
            <person name="Jeffery I.B."/>
            <person name="Cooney J.C."/>
            <person name="Kagawa T.F."/>
            <person name="Liu W."/>
            <person name="Song Y."/>
            <person name="Salvetti E."/>
            <person name="Wrobel A."/>
            <person name="Rasinkangas P."/>
            <person name="Parkhill J."/>
            <person name="Rea M.C."/>
            <person name="O'Sullivan O."/>
            <person name="Ritari J."/>
            <person name="Douillard F.P."/>
            <person name="Paul Ross R."/>
            <person name="Yang R."/>
            <person name="Briner A.E."/>
            <person name="Felis G.E."/>
            <person name="de Vos W.M."/>
            <person name="Barrangou R."/>
            <person name="Klaenhammer T.R."/>
            <person name="Caufield P.W."/>
            <person name="Cui Y."/>
            <person name="Zhang H."/>
            <person name="O'Toole P.W."/>
        </authorList>
    </citation>
    <scope>NUCLEOTIDE SEQUENCE [LARGE SCALE GENOMIC DNA]</scope>
    <source>
        <strain evidence="6 7">DSM 18527</strain>
    </source>
</reference>
<dbReference type="OrthoDB" id="4537997at2"/>
<name>X0QS26_9LACO</name>
<dbReference type="SUPFAM" id="SSF56399">
    <property type="entry name" value="ADP-ribosylation"/>
    <property type="match status" value="1"/>
</dbReference>
<dbReference type="PATRIC" id="fig|1423734.3.peg.3109"/>
<dbReference type="InterPro" id="IPR022928">
    <property type="entry name" value="RNA_2'-PTrans_KptA"/>
</dbReference>
<dbReference type="Pfam" id="PF01885">
    <property type="entry name" value="PTS_2-RNA"/>
    <property type="match status" value="1"/>
</dbReference>
<keyword evidence="2 5" id="KW-0808">Transferase</keyword>
<dbReference type="InterPro" id="IPR042081">
    <property type="entry name" value="RNA_2'-PTrans_C"/>
</dbReference>
<evidence type="ECO:0000256" key="2">
    <source>
        <dbReference type="ARBA" id="ARBA00022679"/>
    </source>
</evidence>
<evidence type="ECO:0000313" key="7">
    <source>
        <dbReference type="Proteomes" id="UP000051236"/>
    </source>
</evidence>
<comment type="similarity">
    <text evidence="1 5">Belongs to the KptA/TPT1 family.</text>
</comment>
<dbReference type="AlphaFoldDB" id="X0QS26"/>
<dbReference type="STRING" id="1423734.FC83_GL003060"/>
<dbReference type="InterPro" id="IPR002745">
    <property type="entry name" value="Ptrans_KptA/Tpt1"/>
</dbReference>
<dbReference type="EMBL" id="AZGA01000005">
    <property type="protein sequence ID" value="KRM36305.1"/>
    <property type="molecule type" value="Genomic_DNA"/>
</dbReference>
<proteinExistence type="inferred from homology"/>
<dbReference type="RefSeq" id="WP_035455309.1">
    <property type="nucleotide sequence ID" value="NZ_AZGA01000005.1"/>
</dbReference>
<comment type="caution">
    <text evidence="6">The sequence shown here is derived from an EMBL/GenBank/DDBJ whole genome shotgun (WGS) entry which is preliminary data.</text>
</comment>
<dbReference type="GO" id="GO:0006388">
    <property type="term" value="P:tRNA splicing, via endonucleolytic cleavage and ligation"/>
    <property type="evidence" value="ECO:0007669"/>
    <property type="project" value="UniProtKB-UniRule"/>
</dbReference>
<evidence type="ECO:0000313" key="6">
    <source>
        <dbReference type="EMBL" id="KRM36305.1"/>
    </source>
</evidence>
<dbReference type="Gene3D" id="3.20.170.30">
    <property type="match status" value="1"/>
</dbReference>
<dbReference type="Proteomes" id="UP000051236">
    <property type="component" value="Unassembled WGS sequence"/>
</dbReference>
<evidence type="ECO:0000256" key="5">
    <source>
        <dbReference type="HAMAP-Rule" id="MF_00299"/>
    </source>
</evidence>
<dbReference type="Gene3D" id="1.10.10.970">
    <property type="entry name" value="RNA 2'-phosphotransferase, Tpt1/KptA family, N-terminal domain"/>
    <property type="match status" value="1"/>
</dbReference>